<dbReference type="STRING" id="76021.BS329_30635"/>
<reference evidence="1 2" key="1">
    <citation type="submission" date="2016-01" db="EMBL/GenBank/DDBJ databases">
        <title>Amycolatopsis coloradensis genome sequencing and assembly.</title>
        <authorList>
            <person name="Mayilraj S."/>
        </authorList>
    </citation>
    <scope>NUCLEOTIDE SEQUENCE [LARGE SCALE GENOMIC DNA]</scope>
    <source>
        <strain evidence="1 2">DSM 44225</strain>
    </source>
</reference>
<accession>A0A1R0KJ27</accession>
<dbReference type="AlphaFoldDB" id="A0A1R0KJ27"/>
<gene>
    <name evidence="1" type="ORF">BS329_30635</name>
</gene>
<organism evidence="1 2">
    <name type="scientific">Amycolatopsis coloradensis</name>
    <dbReference type="NCBI Taxonomy" id="76021"/>
    <lineage>
        <taxon>Bacteria</taxon>
        <taxon>Bacillati</taxon>
        <taxon>Actinomycetota</taxon>
        <taxon>Actinomycetes</taxon>
        <taxon>Pseudonocardiales</taxon>
        <taxon>Pseudonocardiaceae</taxon>
        <taxon>Amycolatopsis</taxon>
    </lineage>
</organism>
<dbReference type="OrthoDB" id="3370651at2"/>
<dbReference type="EMBL" id="MQUQ01000018">
    <property type="protein sequence ID" value="OLZ46038.1"/>
    <property type="molecule type" value="Genomic_DNA"/>
</dbReference>
<comment type="caution">
    <text evidence="1">The sequence shown here is derived from an EMBL/GenBank/DDBJ whole genome shotgun (WGS) entry which is preliminary data.</text>
</comment>
<protein>
    <submittedName>
        <fullName evidence="1">Uncharacterized protein</fullName>
    </submittedName>
</protein>
<proteinExistence type="predicted"/>
<dbReference type="RefSeq" id="WP_076165047.1">
    <property type="nucleotide sequence ID" value="NZ_JBEZVB010000043.1"/>
</dbReference>
<dbReference type="Proteomes" id="UP000187486">
    <property type="component" value="Unassembled WGS sequence"/>
</dbReference>
<dbReference type="InterPro" id="IPR032724">
    <property type="entry name" value="SCP1.201-like"/>
</dbReference>
<keyword evidence="2" id="KW-1185">Reference proteome</keyword>
<name>A0A1R0KJ27_9PSEU</name>
<sequence>MTSGRDDRTDRVNEIVKEAGCPFVPLTAAADVELKIAAEMRDSGITDATVVINNVPCKGQACCDDLLGVVLPEGSTLTVHGTGGFTTVYRGHKQW</sequence>
<dbReference type="Pfam" id="PF14428">
    <property type="entry name" value="DddA-like"/>
    <property type="match status" value="1"/>
</dbReference>
<evidence type="ECO:0000313" key="2">
    <source>
        <dbReference type="Proteomes" id="UP000187486"/>
    </source>
</evidence>
<evidence type="ECO:0000313" key="1">
    <source>
        <dbReference type="EMBL" id="OLZ46038.1"/>
    </source>
</evidence>